<reference evidence="3" key="1">
    <citation type="submission" date="2018-06" db="EMBL/GenBank/DDBJ databases">
        <authorList>
            <person name="Zhirakovskaya E."/>
        </authorList>
    </citation>
    <scope>NUCLEOTIDE SEQUENCE</scope>
</reference>
<proteinExistence type="predicted"/>
<organism evidence="3">
    <name type="scientific">hydrothermal vent metagenome</name>
    <dbReference type="NCBI Taxonomy" id="652676"/>
    <lineage>
        <taxon>unclassified sequences</taxon>
        <taxon>metagenomes</taxon>
        <taxon>ecological metagenomes</taxon>
    </lineage>
</organism>
<feature type="domain" description="KAP NTPase" evidence="2">
    <location>
        <begin position="95"/>
        <end position="131"/>
    </location>
</feature>
<dbReference type="Pfam" id="PF07693">
    <property type="entry name" value="KAP_NTPase"/>
    <property type="match status" value="1"/>
</dbReference>
<dbReference type="AlphaFoldDB" id="A0A3B1AXX3"/>
<dbReference type="EMBL" id="UOFU01000387">
    <property type="protein sequence ID" value="VAX04664.1"/>
    <property type="molecule type" value="Genomic_DNA"/>
</dbReference>
<evidence type="ECO:0000256" key="1">
    <source>
        <dbReference type="SAM" id="MobiDB-lite"/>
    </source>
</evidence>
<dbReference type="InterPro" id="IPR011646">
    <property type="entry name" value="KAP_P-loop"/>
</dbReference>
<protein>
    <recommendedName>
        <fullName evidence="2">KAP NTPase domain-containing protein</fullName>
    </recommendedName>
</protein>
<evidence type="ECO:0000259" key="2">
    <source>
        <dbReference type="Pfam" id="PF07693"/>
    </source>
</evidence>
<feature type="region of interest" description="Disordered" evidence="1">
    <location>
        <begin position="33"/>
        <end position="69"/>
    </location>
</feature>
<accession>A0A3B1AXX3</accession>
<name>A0A3B1AXX3_9ZZZZ</name>
<evidence type="ECO:0000313" key="3">
    <source>
        <dbReference type="EMBL" id="VAX04664.1"/>
    </source>
</evidence>
<gene>
    <name evidence="3" type="ORF">MNBD_GAMMA20-49</name>
</gene>
<sequence>MEQHFRLLQGGGLDVEGMQAFLDEWYNDYQARKAQPTEVPDEKGESVKAAAKTEASKKTETPSVDDEPEEQVQFLTGGIVTAAADIPAVKDQLGRKPLVDTLADMLSSPDQSLPMTIALLGDWGSGKSSVIR</sequence>